<organism evidence="2 3">
    <name type="scientific">Brachionus plicatilis</name>
    <name type="common">Marine rotifer</name>
    <name type="synonym">Brachionus muelleri</name>
    <dbReference type="NCBI Taxonomy" id="10195"/>
    <lineage>
        <taxon>Eukaryota</taxon>
        <taxon>Metazoa</taxon>
        <taxon>Spiralia</taxon>
        <taxon>Gnathifera</taxon>
        <taxon>Rotifera</taxon>
        <taxon>Eurotatoria</taxon>
        <taxon>Monogononta</taxon>
        <taxon>Pseudotrocha</taxon>
        <taxon>Ploima</taxon>
        <taxon>Brachionidae</taxon>
        <taxon>Brachionus</taxon>
    </lineage>
</organism>
<reference evidence="2 3" key="1">
    <citation type="journal article" date="2018" name="Sci. Rep.">
        <title>Genomic signatures of local adaptation to the degree of environmental predictability in rotifers.</title>
        <authorList>
            <person name="Franch-Gras L."/>
            <person name="Hahn C."/>
            <person name="Garcia-Roger E.M."/>
            <person name="Carmona M.J."/>
            <person name="Serra M."/>
            <person name="Gomez A."/>
        </authorList>
    </citation>
    <scope>NUCLEOTIDE SEQUENCE [LARGE SCALE GENOMIC DNA]</scope>
    <source>
        <strain evidence="2">HYR1</strain>
    </source>
</reference>
<gene>
    <name evidence="2" type="ORF">BpHYR1_012946</name>
</gene>
<feature type="compositionally biased region" description="Basic and acidic residues" evidence="1">
    <location>
        <begin position="183"/>
        <end position="195"/>
    </location>
</feature>
<protein>
    <submittedName>
        <fullName evidence="2">Uncharacterized protein</fullName>
    </submittedName>
</protein>
<dbReference type="Proteomes" id="UP000276133">
    <property type="component" value="Unassembled WGS sequence"/>
</dbReference>
<accession>A0A3M7RCH5</accession>
<dbReference type="EMBL" id="REGN01003751">
    <property type="protein sequence ID" value="RNA20975.1"/>
    <property type="molecule type" value="Genomic_DNA"/>
</dbReference>
<evidence type="ECO:0000313" key="3">
    <source>
        <dbReference type="Proteomes" id="UP000276133"/>
    </source>
</evidence>
<proteinExistence type="predicted"/>
<keyword evidence="3" id="KW-1185">Reference proteome</keyword>
<evidence type="ECO:0000256" key="1">
    <source>
        <dbReference type="SAM" id="MobiDB-lite"/>
    </source>
</evidence>
<comment type="caution">
    <text evidence="2">The sequence shown here is derived from an EMBL/GenBank/DDBJ whole genome shotgun (WGS) entry which is preliminary data.</text>
</comment>
<feature type="compositionally biased region" description="Polar residues" evidence="1">
    <location>
        <begin position="150"/>
        <end position="171"/>
    </location>
</feature>
<name>A0A3M7RCH5_BRAPC</name>
<feature type="region of interest" description="Disordered" evidence="1">
    <location>
        <begin position="150"/>
        <end position="195"/>
    </location>
</feature>
<evidence type="ECO:0000313" key="2">
    <source>
        <dbReference type="EMBL" id="RNA20975.1"/>
    </source>
</evidence>
<sequence>MEKFNPENTENNHTKFCEIENLSSNASSILSNSSKRKSPSAINRDRIKSCILRAKIIYCAVNKIIDLKTEDFKRMIENSNILPEEVLLNKSVQNRNIIYDFDSSKIKIEFDEQKMEDFESHFLDNYYEIVKENRLNQKLGELKNKLQSEAKSSCSNKNQLEQKIPTKSPTVNMGRKIPSTLEKPLKSRLGEDTQS</sequence>
<dbReference type="AlphaFoldDB" id="A0A3M7RCH5"/>